<dbReference type="InterPro" id="IPR043459">
    <property type="entry name" value="NFD6/NOXY2-like"/>
</dbReference>
<dbReference type="EMBL" id="JAAALK010000286">
    <property type="protein sequence ID" value="KAG8061616.1"/>
    <property type="molecule type" value="Genomic_DNA"/>
</dbReference>
<reference evidence="2" key="2">
    <citation type="submission" date="2021-02" db="EMBL/GenBank/DDBJ databases">
        <authorList>
            <person name="Kimball J.A."/>
            <person name="Haas M.W."/>
            <person name="Macchietto M."/>
            <person name="Kono T."/>
            <person name="Duquette J."/>
            <person name="Shao M."/>
        </authorList>
    </citation>
    <scope>NUCLEOTIDE SEQUENCE</scope>
    <source>
        <tissue evidence="2">Fresh leaf tissue</tissue>
    </source>
</reference>
<dbReference type="OrthoDB" id="1937908at2759"/>
<evidence type="ECO:0000313" key="3">
    <source>
        <dbReference type="Proteomes" id="UP000729402"/>
    </source>
</evidence>
<feature type="region of interest" description="Disordered" evidence="1">
    <location>
        <begin position="1"/>
        <end position="21"/>
    </location>
</feature>
<evidence type="ECO:0000313" key="2">
    <source>
        <dbReference type="EMBL" id="KAG8061616.1"/>
    </source>
</evidence>
<dbReference type="Proteomes" id="UP000729402">
    <property type="component" value="Unassembled WGS sequence"/>
</dbReference>
<proteinExistence type="predicted"/>
<keyword evidence="3" id="KW-1185">Reference proteome</keyword>
<gene>
    <name evidence="2" type="ORF">GUJ93_ZPchr0003g17359</name>
</gene>
<name>A0A8J5RWV4_ZIZPA</name>
<protein>
    <submittedName>
        <fullName evidence="2">Uncharacterized protein</fullName>
    </submittedName>
</protein>
<dbReference type="PANTHER" id="PTHR33156">
    <property type="entry name" value="OS02G0230000 PROTEIN"/>
    <property type="match status" value="1"/>
</dbReference>
<reference evidence="2" key="1">
    <citation type="journal article" date="2021" name="bioRxiv">
        <title>Whole Genome Assembly and Annotation of Northern Wild Rice, Zizania palustris L., Supports a Whole Genome Duplication in the Zizania Genus.</title>
        <authorList>
            <person name="Haas M."/>
            <person name="Kono T."/>
            <person name="Macchietto M."/>
            <person name="Millas R."/>
            <person name="McGilp L."/>
            <person name="Shao M."/>
            <person name="Duquette J."/>
            <person name="Hirsch C.N."/>
            <person name="Kimball J."/>
        </authorList>
    </citation>
    <scope>NUCLEOTIDE SEQUENCE</scope>
    <source>
        <tissue evidence="2">Fresh leaf tissue</tissue>
    </source>
</reference>
<evidence type="ECO:0000256" key="1">
    <source>
        <dbReference type="SAM" id="MobiDB-lite"/>
    </source>
</evidence>
<comment type="caution">
    <text evidence="2">The sequence shown here is derived from an EMBL/GenBank/DDBJ whole genome shotgun (WGS) entry which is preliminary data.</text>
</comment>
<organism evidence="2 3">
    <name type="scientific">Zizania palustris</name>
    <name type="common">Northern wild rice</name>
    <dbReference type="NCBI Taxonomy" id="103762"/>
    <lineage>
        <taxon>Eukaryota</taxon>
        <taxon>Viridiplantae</taxon>
        <taxon>Streptophyta</taxon>
        <taxon>Embryophyta</taxon>
        <taxon>Tracheophyta</taxon>
        <taxon>Spermatophyta</taxon>
        <taxon>Magnoliopsida</taxon>
        <taxon>Liliopsida</taxon>
        <taxon>Poales</taxon>
        <taxon>Poaceae</taxon>
        <taxon>BOP clade</taxon>
        <taxon>Oryzoideae</taxon>
        <taxon>Oryzeae</taxon>
        <taxon>Zizaniinae</taxon>
        <taxon>Zizania</taxon>
    </lineage>
</organism>
<accession>A0A8J5RWV4</accession>
<dbReference type="AlphaFoldDB" id="A0A8J5RWV4"/>
<sequence length="81" mass="8820">MPKPPSVTPSQQNAEAPFGDTSHHRLPVELRYCAGVSLLPLHSAVVASRLTSWLSTMSQSCCALSGYPLSHLSRTLTSYHR</sequence>
<dbReference type="PANTHER" id="PTHR33156:SF9">
    <property type="entry name" value="PROTEIN NUCLEAR FUSION DEFECTIVE 6, CHLOROPLASTIC_MITOCHONDRIAL"/>
    <property type="match status" value="1"/>
</dbReference>
<dbReference type="GO" id="GO:0005739">
    <property type="term" value="C:mitochondrion"/>
    <property type="evidence" value="ECO:0007669"/>
    <property type="project" value="TreeGrafter"/>
</dbReference>